<dbReference type="KEGG" id="aaut:ACETAC_09290"/>
<comment type="similarity">
    <text evidence="2">Belongs to the GtrA family.</text>
</comment>
<evidence type="ECO:0000259" key="7">
    <source>
        <dbReference type="Pfam" id="PF04138"/>
    </source>
</evidence>
<dbReference type="PANTHER" id="PTHR38459:SF1">
    <property type="entry name" value="PROPHAGE BACTOPRENOL-LINKED GLUCOSE TRANSLOCASE HOMOLOG"/>
    <property type="match status" value="1"/>
</dbReference>
<protein>
    <submittedName>
        <fullName evidence="8">GtrA family protein</fullName>
    </submittedName>
</protein>
<proteinExistence type="inferred from homology"/>
<dbReference type="Proteomes" id="UP000671913">
    <property type="component" value="Chromosome"/>
</dbReference>
<feature type="domain" description="GtrA/DPMS transmembrane" evidence="7">
    <location>
        <begin position="16"/>
        <end position="128"/>
    </location>
</feature>
<dbReference type="EMBL" id="CP060096">
    <property type="protein sequence ID" value="QSZ27048.1"/>
    <property type="molecule type" value="Genomic_DNA"/>
</dbReference>
<evidence type="ECO:0000256" key="5">
    <source>
        <dbReference type="ARBA" id="ARBA00023136"/>
    </source>
</evidence>
<keyword evidence="3 6" id="KW-0812">Transmembrane</keyword>
<feature type="transmembrane region" description="Helical" evidence="6">
    <location>
        <begin position="104"/>
        <end position="122"/>
    </location>
</feature>
<reference evidence="8" key="1">
    <citation type="submission" date="2020-08" db="EMBL/GenBank/DDBJ databases">
        <title>Genomic insights into the carbon and energy metabolism of the first obligate autotrophic acetogenic bacterium Aceticella autotrophica gen. nov., sp. nov.</title>
        <authorList>
            <person name="Toshchakov S.V."/>
            <person name="Elcheninov A.G."/>
            <person name="Kublanov I.V."/>
            <person name="Frolov E.N."/>
            <person name="Lebedinsky A.V."/>
        </authorList>
    </citation>
    <scope>NUCLEOTIDE SEQUENCE</scope>
    <source>
        <strain evidence="8">3443-3Ac</strain>
    </source>
</reference>
<evidence type="ECO:0000256" key="3">
    <source>
        <dbReference type="ARBA" id="ARBA00022692"/>
    </source>
</evidence>
<dbReference type="InterPro" id="IPR007267">
    <property type="entry name" value="GtrA_DPMS_TM"/>
</dbReference>
<evidence type="ECO:0000313" key="9">
    <source>
        <dbReference type="Proteomes" id="UP000671913"/>
    </source>
</evidence>
<evidence type="ECO:0000256" key="2">
    <source>
        <dbReference type="ARBA" id="ARBA00009399"/>
    </source>
</evidence>
<evidence type="ECO:0000256" key="6">
    <source>
        <dbReference type="SAM" id="Phobius"/>
    </source>
</evidence>
<organism evidence="8 9">
    <name type="scientific">Aceticella autotrophica</name>
    <dbReference type="NCBI Taxonomy" id="2755338"/>
    <lineage>
        <taxon>Bacteria</taxon>
        <taxon>Bacillati</taxon>
        <taxon>Bacillota</taxon>
        <taxon>Clostridia</taxon>
        <taxon>Thermoanaerobacterales</taxon>
        <taxon>Thermoanaerobacteraceae</taxon>
        <taxon>Aceticella</taxon>
    </lineage>
</organism>
<dbReference type="Pfam" id="PF04138">
    <property type="entry name" value="GtrA_DPMS_TM"/>
    <property type="match status" value="1"/>
</dbReference>
<dbReference type="AlphaFoldDB" id="A0A975AV75"/>
<keyword evidence="4 6" id="KW-1133">Transmembrane helix</keyword>
<evidence type="ECO:0000256" key="4">
    <source>
        <dbReference type="ARBA" id="ARBA00022989"/>
    </source>
</evidence>
<dbReference type="InterPro" id="IPR051401">
    <property type="entry name" value="GtrA_CellWall_Glycosyl"/>
</dbReference>
<evidence type="ECO:0000256" key="1">
    <source>
        <dbReference type="ARBA" id="ARBA00004141"/>
    </source>
</evidence>
<comment type="subcellular location">
    <subcellularLocation>
        <location evidence="1">Membrane</location>
        <topology evidence="1">Multi-pass membrane protein</topology>
    </subcellularLocation>
</comment>
<keyword evidence="5 6" id="KW-0472">Membrane</keyword>
<keyword evidence="9" id="KW-1185">Reference proteome</keyword>
<sequence length="136" mass="15632">MKIIKEYKDEIIQFIKFNIVGVVNTLVDFSVFTLLNFLGVYCMIAQVISYSCGVINSFIMNKNWTFEAKGRLKGSDVIKFVLTNIVSLAVSLFVLYVLKDYFGVMYGKIIATVVSMTVNFMGNKFWVFRYVHKEDS</sequence>
<feature type="transmembrane region" description="Helical" evidence="6">
    <location>
        <begin position="38"/>
        <end position="59"/>
    </location>
</feature>
<feature type="transmembrane region" description="Helical" evidence="6">
    <location>
        <begin position="12"/>
        <end position="32"/>
    </location>
</feature>
<dbReference type="RefSeq" id="WP_284679742.1">
    <property type="nucleotide sequence ID" value="NZ_CP060096.1"/>
</dbReference>
<feature type="transmembrane region" description="Helical" evidence="6">
    <location>
        <begin position="80"/>
        <end position="98"/>
    </location>
</feature>
<gene>
    <name evidence="8" type="ORF">ACETAC_09290</name>
</gene>
<dbReference type="GO" id="GO:0005886">
    <property type="term" value="C:plasma membrane"/>
    <property type="evidence" value="ECO:0007669"/>
    <property type="project" value="TreeGrafter"/>
</dbReference>
<dbReference type="GO" id="GO:0000271">
    <property type="term" value="P:polysaccharide biosynthetic process"/>
    <property type="evidence" value="ECO:0007669"/>
    <property type="project" value="InterPro"/>
</dbReference>
<accession>A0A975AV75</accession>
<dbReference type="PANTHER" id="PTHR38459">
    <property type="entry name" value="PROPHAGE BACTOPRENOL-LINKED GLUCOSE TRANSLOCASE HOMOLOG"/>
    <property type="match status" value="1"/>
</dbReference>
<name>A0A975AV75_9THEO</name>
<evidence type="ECO:0000313" key="8">
    <source>
        <dbReference type="EMBL" id="QSZ27048.1"/>
    </source>
</evidence>